<dbReference type="AlphaFoldDB" id="A0A2P2P1X2"/>
<sequence length="41" mass="4507">MTFIEILLANLVTISSKSGLSPGDLQLSSSSFTFNRFSCFF</sequence>
<dbReference type="EMBL" id="GGEC01068159">
    <property type="protein sequence ID" value="MBX48643.1"/>
    <property type="molecule type" value="Transcribed_RNA"/>
</dbReference>
<accession>A0A2P2P1X2</accession>
<evidence type="ECO:0000313" key="1">
    <source>
        <dbReference type="EMBL" id="MBX48643.1"/>
    </source>
</evidence>
<protein>
    <submittedName>
        <fullName evidence="1">Uncharacterized protein</fullName>
    </submittedName>
</protein>
<organism evidence="1">
    <name type="scientific">Rhizophora mucronata</name>
    <name type="common">Asiatic mangrove</name>
    <dbReference type="NCBI Taxonomy" id="61149"/>
    <lineage>
        <taxon>Eukaryota</taxon>
        <taxon>Viridiplantae</taxon>
        <taxon>Streptophyta</taxon>
        <taxon>Embryophyta</taxon>
        <taxon>Tracheophyta</taxon>
        <taxon>Spermatophyta</taxon>
        <taxon>Magnoliopsida</taxon>
        <taxon>eudicotyledons</taxon>
        <taxon>Gunneridae</taxon>
        <taxon>Pentapetalae</taxon>
        <taxon>rosids</taxon>
        <taxon>fabids</taxon>
        <taxon>Malpighiales</taxon>
        <taxon>Rhizophoraceae</taxon>
        <taxon>Rhizophora</taxon>
    </lineage>
</organism>
<name>A0A2P2P1X2_RHIMU</name>
<proteinExistence type="predicted"/>
<reference evidence="1" key="1">
    <citation type="submission" date="2018-02" db="EMBL/GenBank/DDBJ databases">
        <title>Rhizophora mucronata_Transcriptome.</title>
        <authorList>
            <person name="Meera S.P."/>
            <person name="Sreeshan A."/>
            <person name="Augustine A."/>
        </authorList>
    </citation>
    <scope>NUCLEOTIDE SEQUENCE</scope>
    <source>
        <tissue evidence="1">Leaf</tissue>
    </source>
</reference>